<comment type="function">
    <text evidence="1 7">Assembles around the rod to form the L-ring and probably protects the motor/basal body from shearing forces during rotation.</text>
</comment>
<gene>
    <name evidence="7" type="primary">flgH</name>
    <name evidence="9" type="ordered locus">Deba_2332</name>
</gene>
<dbReference type="Proteomes" id="UP000009047">
    <property type="component" value="Chromosome"/>
</dbReference>
<dbReference type="PANTHER" id="PTHR34933:SF1">
    <property type="entry name" value="FLAGELLAR L-RING PROTEIN"/>
    <property type="match status" value="1"/>
</dbReference>
<dbReference type="InterPro" id="IPR000527">
    <property type="entry name" value="Flag_Lring"/>
</dbReference>
<dbReference type="RefSeq" id="WP_013259133.1">
    <property type="nucleotide sequence ID" value="NC_014365.1"/>
</dbReference>
<keyword evidence="9" id="KW-0969">Cilium</keyword>
<dbReference type="PANTHER" id="PTHR34933">
    <property type="entry name" value="FLAGELLAR L-RING PROTEIN"/>
    <property type="match status" value="1"/>
</dbReference>
<accession>E1QJF1</accession>
<keyword evidence="4 7" id="KW-0472">Membrane</keyword>
<dbReference type="HAMAP" id="MF_00415">
    <property type="entry name" value="FlgH"/>
    <property type="match status" value="1"/>
</dbReference>
<keyword evidence="9" id="KW-0966">Cell projection</keyword>
<dbReference type="KEGG" id="dbr:Deba_2332"/>
<evidence type="ECO:0000256" key="7">
    <source>
        <dbReference type="HAMAP-Rule" id="MF_00415"/>
    </source>
</evidence>
<reference evidence="9 10" key="1">
    <citation type="journal article" date="2010" name="Stand. Genomic Sci.">
        <title>Complete genome sequence of Desulfarculus baarsii type strain (2st14).</title>
        <authorList>
            <person name="Sun H."/>
            <person name="Spring S."/>
            <person name="Lapidus A."/>
            <person name="Davenport K."/>
            <person name="Del Rio T.G."/>
            <person name="Tice H."/>
            <person name="Nolan M."/>
            <person name="Copeland A."/>
            <person name="Cheng J.F."/>
            <person name="Lucas S."/>
            <person name="Tapia R."/>
            <person name="Goodwin L."/>
            <person name="Pitluck S."/>
            <person name="Ivanova N."/>
            <person name="Pagani I."/>
            <person name="Mavromatis K."/>
            <person name="Ovchinnikova G."/>
            <person name="Pati A."/>
            <person name="Chen A."/>
            <person name="Palaniappan K."/>
            <person name="Hauser L."/>
            <person name="Chang Y.J."/>
            <person name="Jeffries C.D."/>
            <person name="Detter J.C."/>
            <person name="Han C."/>
            <person name="Rohde M."/>
            <person name="Brambilla E."/>
            <person name="Goker M."/>
            <person name="Woyke T."/>
            <person name="Bristow J."/>
            <person name="Eisen J.A."/>
            <person name="Markowitz V."/>
            <person name="Hugenholtz P."/>
            <person name="Kyrpides N.C."/>
            <person name="Klenk H.P."/>
            <person name="Land M."/>
        </authorList>
    </citation>
    <scope>NUCLEOTIDE SEQUENCE [LARGE SCALE GENOMIC DNA]</scope>
    <source>
        <strain evidence="10">ATCC 33931 / DSM 2075 / LMG 7858 / VKM B-1802 / 2st14</strain>
    </source>
</reference>
<evidence type="ECO:0000256" key="2">
    <source>
        <dbReference type="ARBA" id="ARBA00006929"/>
    </source>
</evidence>
<keyword evidence="6 7" id="KW-0998">Cell outer membrane</keyword>
<name>E1QJF1_DESB2</name>
<keyword evidence="5 7" id="KW-0975">Bacterial flagellum</keyword>
<dbReference type="STRING" id="644282.Deba_2332"/>
<evidence type="ECO:0000256" key="8">
    <source>
        <dbReference type="SAM" id="SignalP"/>
    </source>
</evidence>
<proteinExistence type="inferred from homology"/>
<dbReference type="EMBL" id="CP002085">
    <property type="protein sequence ID" value="ADK85694.1"/>
    <property type="molecule type" value="Genomic_DNA"/>
</dbReference>
<evidence type="ECO:0000256" key="3">
    <source>
        <dbReference type="ARBA" id="ARBA00022729"/>
    </source>
</evidence>
<keyword evidence="10" id="KW-1185">Reference proteome</keyword>
<evidence type="ECO:0000313" key="9">
    <source>
        <dbReference type="EMBL" id="ADK85694.1"/>
    </source>
</evidence>
<dbReference type="GO" id="GO:0003774">
    <property type="term" value="F:cytoskeletal motor activity"/>
    <property type="evidence" value="ECO:0007669"/>
    <property type="project" value="InterPro"/>
</dbReference>
<dbReference type="eggNOG" id="COG2063">
    <property type="taxonomic scope" value="Bacteria"/>
</dbReference>
<evidence type="ECO:0000256" key="6">
    <source>
        <dbReference type="ARBA" id="ARBA00023237"/>
    </source>
</evidence>
<organism evidence="9 10">
    <name type="scientific">Desulfarculus baarsii (strain ATCC 33931 / DSM 2075 / LMG 7858 / VKM B-1802 / 2st14)</name>
    <dbReference type="NCBI Taxonomy" id="644282"/>
    <lineage>
        <taxon>Bacteria</taxon>
        <taxon>Pseudomonadati</taxon>
        <taxon>Thermodesulfobacteriota</taxon>
        <taxon>Desulfarculia</taxon>
        <taxon>Desulfarculales</taxon>
        <taxon>Desulfarculaceae</taxon>
        <taxon>Desulfarculus</taxon>
    </lineage>
</organism>
<keyword evidence="9" id="KW-0282">Flagellum</keyword>
<comment type="subunit">
    <text evidence="7">The basal body constitutes a major portion of the flagellar organelle and consists of four rings (L,P,S, and M) mounted on a central rod.</text>
</comment>
<dbReference type="GO" id="GO:0009427">
    <property type="term" value="C:bacterial-type flagellum basal body, distal rod, L ring"/>
    <property type="evidence" value="ECO:0007669"/>
    <property type="project" value="InterPro"/>
</dbReference>
<evidence type="ECO:0000256" key="1">
    <source>
        <dbReference type="ARBA" id="ARBA00002591"/>
    </source>
</evidence>
<feature type="chain" id="PRO_5003150315" description="Flagellar L-ring protein" evidence="8">
    <location>
        <begin position="22"/>
        <end position="227"/>
    </location>
</feature>
<sequence>MTKTTLTIAAVAMALCLAGCASSPGQFQPSLPAAPKPTIDITHPKPTAGSLFVATRSDMFTDLRARNVGDIIVVEIVENSKAAKKNDTKAERKSDYDIGVSSFMGYEQDLPGSDPSKLIGANFNSKSDAKAQLTKEDTMTSSIGCTVVEVLNNGNMIVKGSRELQVNGETQYIVLQGTVRPQDVTSENTVYSTQLADATIHYTGRGVLTDKQTPGWLARLLDQVWPF</sequence>
<dbReference type="PRINTS" id="PR01008">
    <property type="entry name" value="FLGLRINGFLGH"/>
</dbReference>
<feature type="signal peptide" evidence="8">
    <location>
        <begin position="1"/>
        <end position="21"/>
    </location>
</feature>
<evidence type="ECO:0000256" key="4">
    <source>
        <dbReference type="ARBA" id="ARBA00023136"/>
    </source>
</evidence>
<dbReference type="Pfam" id="PF02107">
    <property type="entry name" value="FlgH"/>
    <property type="match status" value="1"/>
</dbReference>
<dbReference type="OrthoDB" id="9789227at2"/>
<keyword evidence="3 8" id="KW-0732">Signal</keyword>
<evidence type="ECO:0000313" key="10">
    <source>
        <dbReference type="Proteomes" id="UP000009047"/>
    </source>
</evidence>
<dbReference type="GO" id="GO:0009279">
    <property type="term" value="C:cell outer membrane"/>
    <property type="evidence" value="ECO:0007669"/>
    <property type="project" value="UniProtKB-SubCell"/>
</dbReference>
<evidence type="ECO:0000256" key="5">
    <source>
        <dbReference type="ARBA" id="ARBA00023143"/>
    </source>
</evidence>
<protein>
    <recommendedName>
        <fullName evidence="7">Flagellar L-ring protein</fullName>
    </recommendedName>
    <alternativeName>
        <fullName evidence="7">Basal body L-ring protein</fullName>
    </alternativeName>
</protein>
<dbReference type="HOGENOM" id="CLU_069313_1_1_7"/>
<dbReference type="AlphaFoldDB" id="E1QJF1"/>
<dbReference type="GO" id="GO:0071973">
    <property type="term" value="P:bacterial-type flagellum-dependent cell motility"/>
    <property type="evidence" value="ECO:0007669"/>
    <property type="project" value="InterPro"/>
</dbReference>
<comment type="similarity">
    <text evidence="2 7">Belongs to the FlgH family.</text>
</comment>
<comment type="subcellular location">
    <subcellularLocation>
        <location evidence="7">Cell outer membrane</location>
    </subcellularLocation>
    <subcellularLocation>
        <location evidence="7">Bacterial flagellum basal body</location>
    </subcellularLocation>
</comment>